<comment type="caution">
    <text evidence="2">The sequence shown here is derived from an EMBL/GenBank/DDBJ whole genome shotgun (WGS) entry which is preliminary data.</text>
</comment>
<evidence type="ECO:0000256" key="1">
    <source>
        <dbReference type="SAM" id="MobiDB-lite"/>
    </source>
</evidence>
<reference evidence="2" key="1">
    <citation type="journal article" date="2021" name="PeerJ">
        <title>Extensive microbial diversity within the chicken gut microbiome revealed by metagenomics and culture.</title>
        <authorList>
            <person name="Gilroy R."/>
            <person name="Ravi A."/>
            <person name="Getino M."/>
            <person name="Pursley I."/>
            <person name="Horton D.L."/>
            <person name="Alikhan N.F."/>
            <person name="Baker D."/>
            <person name="Gharbi K."/>
            <person name="Hall N."/>
            <person name="Watson M."/>
            <person name="Adriaenssens E.M."/>
            <person name="Foster-Nyarko E."/>
            <person name="Jarju S."/>
            <person name="Secka A."/>
            <person name="Antonio M."/>
            <person name="Oren A."/>
            <person name="Chaudhuri R.R."/>
            <person name="La Ragione R."/>
            <person name="Hildebrand F."/>
            <person name="Pallen M.J."/>
        </authorList>
    </citation>
    <scope>NUCLEOTIDE SEQUENCE</scope>
    <source>
        <strain evidence="2">ChiHejej3B27-3195</strain>
    </source>
</reference>
<sequence length="210" mass="22105">MSASNDPDQVRADIERTRAQLSDDVDMLSETANPKNIGSRQVSKFKDAARSFTGRVMGSDERPDGKGPEDLARDAQDAASRATATVEDAVSSAPERTKQKTRGNPLAAGVIAFGAGLLVSSLIPASKQERDAVAQLQDAARPLKEHAREVAQQVGDNLREPAQQAAQNVKSAATDAAQNVKDDGESLAQDVQSQAKDSAQNVQDARGNGG</sequence>
<feature type="compositionally biased region" description="Polar residues" evidence="1">
    <location>
        <begin position="30"/>
        <end position="42"/>
    </location>
</feature>
<dbReference type="InterPro" id="IPR022062">
    <property type="entry name" value="DUF3618"/>
</dbReference>
<dbReference type="Proteomes" id="UP000824151">
    <property type="component" value="Unassembled WGS sequence"/>
</dbReference>
<feature type="compositionally biased region" description="Basic and acidic residues" evidence="1">
    <location>
        <begin position="8"/>
        <end position="18"/>
    </location>
</feature>
<feature type="compositionally biased region" description="Polar residues" evidence="1">
    <location>
        <begin position="189"/>
        <end position="203"/>
    </location>
</feature>
<dbReference type="EMBL" id="DXGD01000243">
    <property type="protein sequence ID" value="HIW99805.1"/>
    <property type="molecule type" value="Genomic_DNA"/>
</dbReference>
<feature type="compositionally biased region" description="Basic and acidic residues" evidence="1">
    <location>
        <begin position="58"/>
        <end position="76"/>
    </location>
</feature>
<evidence type="ECO:0000313" key="2">
    <source>
        <dbReference type="EMBL" id="HIW99805.1"/>
    </source>
</evidence>
<feature type="region of interest" description="Disordered" evidence="1">
    <location>
        <begin position="1"/>
        <end position="105"/>
    </location>
</feature>
<proteinExistence type="predicted"/>
<gene>
    <name evidence="2" type="ORF">H9871_06645</name>
</gene>
<organism evidence="2 3">
    <name type="scientific">Candidatus Nesterenkonia stercoripullorum</name>
    <dbReference type="NCBI Taxonomy" id="2838701"/>
    <lineage>
        <taxon>Bacteria</taxon>
        <taxon>Bacillati</taxon>
        <taxon>Actinomycetota</taxon>
        <taxon>Actinomycetes</taxon>
        <taxon>Micrococcales</taxon>
        <taxon>Micrococcaceae</taxon>
        <taxon>Nesterenkonia</taxon>
    </lineage>
</organism>
<dbReference type="Gene3D" id="1.20.120.20">
    <property type="entry name" value="Apolipoprotein"/>
    <property type="match status" value="1"/>
</dbReference>
<feature type="region of interest" description="Disordered" evidence="1">
    <location>
        <begin position="133"/>
        <end position="210"/>
    </location>
</feature>
<evidence type="ECO:0000313" key="3">
    <source>
        <dbReference type="Proteomes" id="UP000824151"/>
    </source>
</evidence>
<dbReference type="Pfam" id="PF12277">
    <property type="entry name" value="DUF3618"/>
    <property type="match status" value="1"/>
</dbReference>
<dbReference type="SUPFAM" id="SSF58113">
    <property type="entry name" value="Apolipoprotein A-I"/>
    <property type="match status" value="1"/>
</dbReference>
<name>A0A9D1USX6_9MICC</name>
<dbReference type="AlphaFoldDB" id="A0A9D1USX6"/>
<protein>
    <submittedName>
        <fullName evidence="2">DUF3618 domain-containing protein</fullName>
    </submittedName>
</protein>
<accession>A0A9D1USX6</accession>
<reference evidence="2" key="2">
    <citation type="submission" date="2021-04" db="EMBL/GenBank/DDBJ databases">
        <authorList>
            <person name="Gilroy R."/>
        </authorList>
    </citation>
    <scope>NUCLEOTIDE SEQUENCE</scope>
    <source>
        <strain evidence="2">ChiHejej3B27-3195</strain>
    </source>
</reference>